<evidence type="ECO:0000313" key="5">
    <source>
        <dbReference type="Proteomes" id="UP000728032"/>
    </source>
</evidence>
<name>A0A7R9MCK0_9ACAR</name>
<feature type="domain" description="Serine/threonine specific protein phosphatases" evidence="3">
    <location>
        <begin position="79"/>
        <end position="84"/>
    </location>
</feature>
<evidence type="ECO:0000256" key="1">
    <source>
        <dbReference type="RuleBase" id="RU004273"/>
    </source>
</evidence>
<dbReference type="Proteomes" id="UP000728032">
    <property type="component" value="Unassembled WGS sequence"/>
</dbReference>
<dbReference type="PRINTS" id="PR00114">
    <property type="entry name" value="STPHPHTASE"/>
</dbReference>
<accession>A0A7R9MCK0</accession>
<sequence>MAESRVVRVSSPVYVLGDIHGNLHDIMVYERSLWKMGPTCLGKSFLFLGDYVDRGEHSVECILYHLCHKVMSPQKYWLLRGNHELRSVNQSFTFRNECLEKFGESVGQKLWKKFNTVFDFVPICAVIDESIYCAHGGIPTPPPPSTSSTPYRPHSGMRSTSRPSRGKFCGSAVPRLSAIHASRAVRFQSDQCQQHYHQSDE</sequence>
<dbReference type="GO" id="GO:0004722">
    <property type="term" value="F:protein serine/threonine phosphatase activity"/>
    <property type="evidence" value="ECO:0007669"/>
    <property type="project" value="UniProtKB-EC"/>
</dbReference>
<evidence type="ECO:0000256" key="2">
    <source>
        <dbReference type="SAM" id="MobiDB-lite"/>
    </source>
</evidence>
<keyword evidence="1" id="KW-0378">Hydrolase</keyword>
<dbReference type="SMART" id="SM00156">
    <property type="entry name" value="PP2Ac"/>
    <property type="match status" value="1"/>
</dbReference>
<reference evidence="4" key="1">
    <citation type="submission" date="2020-11" db="EMBL/GenBank/DDBJ databases">
        <authorList>
            <person name="Tran Van P."/>
        </authorList>
    </citation>
    <scope>NUCLEOTIDE SEQUENCE</scope>
</reference>
<dbReference type="PROSITE" id="PS00125">
    <property type="entry name" value="SER_THR_PHOSPHATASE"/>
    <property type="match status" value="1"/>
</dbReference>
<dbReference type="PANTHER" id="PTHR11668:SF496">
    <property type="entry name" value="SERINE_THREONINE-PROTEIN PHOSPHATASE"/>
    <property type="match status" value="1"/>
</dbReference>
<dbReference type="Gene3D" id="3.60.21.10">
    <property type="match status" value="1"/>
</dbReference>
<dbReference type="InterPro" id="IPR050341">
    <property type="entry name" value="PP1_catalytic_subunit"/>
</dbReference>
<dbReference type="SUPFAM" id="SSF56300">
    <property type="entry name" value="Metallo-dependent phosphatases"/>
    <property type="match status" value="1"/>
</dbReference>
<proteinExistence type="inferred from homology"/>
<dbReference type="GO" id="GO:0005737">
    <property type="term" value="C:cytoplasm"/>
    <property type="evidence" value="ECO:0007669"/>
    <property type="project" value="TreeGrafter"/>
</dbReference>
<dbReference type="EMBL" id="CAJPVJ010013472">
    <property type="protein sequence ID" value="CAG2174864.1"/>
    <property type="molecule type" value="Genomic_DNA"/>
</dbReference>
<gene>
    <name evidence="4" type="ORF">ONB1V03_LOCUS14303</name>
</gene>
<dbReference type="InterPro" id="IPR006186">
    <property type="entry name" value="Ser/Thr-sp_prot-phosphatase"/>
</dbReference>
<dbReference type="InterPro" id="IPR004843">
    <property type="entry name" value="Calcineurin-like_PHP"/>
</dbReference>
<evidence type="ECO:0000259" key="3">
    <source>
        <dbReference type="PROSITE" id="PS00125"/>
    </source>
</evidence>
<dbReference type="EMBL" id="OC928297">
    <property type="protein sequence ID" value="CAD7657678.1"/>
    <property type="molecule type" value="Genomic_DNA"/>
</dbReference>
<feature type="region of interest" description="Disordered" evidence="2">
    <location>
        <begin position="138"/>
        <end position="168"/>
    </location>
</feature>
<protein>
    <recommendedName>
        <fullName evidence="1">Serine/threonine-protein phosphatase</fullName>
        <ecNumber evidence="1">3.1.3.16</ecNumber>
    </recommendedName>
</protein>
<dbReference type="EC" id="3.1.3.16" evidence="1"/>
<dbReference type="InterPro" id="IPR029052">
    <property type="entry name" value="Metallo-depent_PP-like"/>
</dbReference>
<evidence type="ECO:0000313" key="4">
    <source>
        <dbReference type="EMBL" id="CAD7657678.1"/>
    </source>
</evidence>
<dbReference type="GO" id="GO:0005634">
    <property type="term" value="C:nucleus"/>
    <property type="evidence" value="ECO:0007669"/>
    <property type="project" value="TreeGrafter"/>
</dbReference>
<keyword evidence="5" id="KW-1185">Reference proteome</keyword>
<dbReference type="Pfam" id="PF00149">
    <property type="entry name" value="Metallophos"/>
    <property type="match status" value="1"/>
</dbReference>
<comment type="similarity">
    <text evidence="1">Belongs to the PPP phosphatase family.</text>
</comment>
<dbReference type="PANTHER" id="PTHR11668">
    <property type="entry name" value="SERINE/THREONINE PROTEIN PHOSPHATASE"/>
    <property type="match status" value="1"/>
</dbReference>
<comment type="catalytic activity">
    <reaction evidence="1">
        <text>O-phospho-L-threonyl-[protein] + H2O = L-threonyl-[protein] + phosphate</text>
        <dbReference type="Rhea" id="RHEA:47004"/>
        <dbReference type="Rhea" id="RHEA-COMP:11060"/>
        <dbReference type="Rhea" id="RHEA-COMP:11605"/>
        <dbReference type="ChEBI" id="CHEBI:15377"/>
        <dbReference type="ChEBI" id="CHEBI:30013"/>
        <dbReference type="ChEBI" id="CHEBI:43474"/>
        <dbReference type="ChEBI" id="CHEBI:61977"/>
        <dbReference type="EC" id="3.1.3.16"/>
    </reaction>
</comment>
<dbReference type="AlphaFoldDB" id="A0A7R9MCK0"/>
<dbReference type="OrthoDB" id="6511427at2759"/>
<organism evidence="4">
    <name type="scientific">Oppiella nova</name>
    <dbReference type="NCBI Taxonomy" id="334625"/>
    <lineage>
        <taxon>Eukaryota</taxon>
        <taxon>Metazoa</taxon>
        <taxon>Ecdysozoa</taxon>
        <taxon>Arthropoda</taxon>
        <taxon>Chelicerata</taxon>
        <taxon>Arachnida</taxon>
        <taxon>Acari</taxon>
        <taxon>Acariformes</taxon>
        <taxon>Sarcoptiformes</taxon>
        <taxon>Oribatida</taxon>
        <taxon>Brachypylina</taxon>
        <taxon>Oppioidea</taxon>
        <taxon>Oppiidae</taxon>
        <taxon>Oppiella</taxon>
    </lineage>
</organism>